<evidence type="ECO:0000256" key="4">
    <source>
        <dbReference type="ARBA" id="ARBA00022729"/>
    </source>
</evidence>
<evidence type="ECO:0000256" key="3">
    <source>
        <dbReference type="ARBA" id="ARBA00022525"/>
    </source>
</evidence>
<comment type="similarity">
    <text evidence="2 5">Belongs to the RxLR effector family.</text>
</comment>
<comment type="domain">
    <text evidence="5">The RxLR-dEER motif acts to carry the protein into the host cell cytoplasm through binding to cell surface phosphatidylinositol-3-phosphate.</text>
</comment>
<keyword evidence="4 5" id="KW-0732">Signal</keyword>
<dbReference type="Proteomes" id="UP001165121">
    <property type="component" value="Unassembled WGS sequence"/>
</dbReference>
<evidence type="ECO:0000313" key="6">
    <source>
        <dbReference type="EMBL" id="GMF32471.1"/>
    </source>
</evidence>
<organism evidence="6 7">
    <name type="scientific">Phytophthora fragariaefolia</name>
    <dbReference type="NCBI Taxonomy" id="1490495"/>
    <lineage>
        <taxon>Eukaryota</taxon>
        <taxon>Sar</taxon>
        <taxon>Stramenopiles</taxon>
        <taxon>Oomycota</taxon>
        <taxon>Peronosporomycetes</taxon>
        <taxon>Peronosporales</taxon>
        <taxon>Peronosporaceae</taxon>
        <taxon>Phytophthora</taxon>
    </lineage>
</organism>
<dbReference type="EMBL" id="BSXT01000689">
    <property type="protein sequence ID" value="GMF32471.1"/>
    <property type="molecule type" value="Genomic_DNA"/>
</dbReference>
<comment type="function">
    <text evidence="5">Effector that suppresses plant defense responses during pathogen infection.</text>
</comment>
<sequence>MRLGYFLLAAAATLVAGFHSVSATSEVTTAQFIEVASKRFLRSTNTDSVPNLEKEELDPANEERLADLKGVVSKLKDTVPSLKAATTYTHPLLRPLDEVLESVKSPAILTKMGQNLQARVDENAIARNFVDQYINEKWSTQLLRKKFDITRNTVKTTEHYKAYALLLEVRSYNNILAKTGWKAQPLKWIRPTEQKTKPLTWQRPTGQMLLGLSPKEGVNFGKQLQAKFESNSLAKTFAESHRGQEWSIPLLRKGLGINSATPKESDKLVALTLLRDVQAWNKLGVWKI</sequence>
<evidence type="ECO:0000256" key="1">
    <source>
        <dbReference type="ARBA" id="ARBA00004613"/>
    </source>
</evidence>
<gene>
    <name evidence="6" type="ORF">Pfra01_000774700</name>
</gene>
<reference evidence="6" key="1">
    <citation type="submission" date="2023-04" db="EMBL/GenBank/DDBJ databases">
        <title>Phytophthora fragariaefolia NBRC 109709.</title>
        <authorList>
            <person name="Ichikawa N."/>
            <person name="Sato H."/>
            <person name="Tonouchi N."/>
        </authorList>
    </citation>
    <scope>NUCLEOTIDE SEQUENCE</scope>
    <source>
        <strain evidence="6">NBRC 109709</strain>
    </source>
</reference>
<protein>
    <recommendedName>
        <fullName evidence="5">RxLR effector protein</fullName>
    </recommendedName>
</protein>
<accession>A0A9W6X6F8</accession>
<keyword evidence="3 5" id="KW-0964">Secreted</keyword>
<evidence type="ECO:0000313" key="7">
    <source>
        <dbReference type="Proteomes" id="UP001165121"/>
    </source>
</evidence>
<evidence type="ECO:0000256" key="5">
    <source>
        <dbReference type="RuleBase" id="RU367124"/>
    </source>
</evidence>
<comment type="caution">
    <text evidence="6">The sequence shown here is derived from an EMBL/GenBank/DDBJ whole genome shotgun (WGS) entry which is preliminary data.</text>
</comment>
<keyword evidence="7" id="KW-1185">Reference proteome</keyword>
<feature type="chain" id="PRO_5044994491" description="RxLR effector protein" evidence="5">
    <location>
        <begin position="24"/>
        <end position="288"/>
    </location>
</feature>
<evidence type="ECO:0000256" key="2">
    <source>
        <dbReference type="ARBA" id="ARBA00010400"/>
    </source>
</evidence>
<name>A0A9W6X6F8_9STRA</name>
<dbReference type="InterPro" id="IPR031825">
    <property type="entry name" value="RXLR"/>
</dbReference>
<comment type="subcellular location">
    <subcellularLocation>
        <location evidence="1 5">Secreted</location>
    </subcellularLocation>
</comment>
<dbReference type="AlphaFoldDB" id="A0A9W6X6F8"/>
<proteinExistence type="inferred from homology"/>
<feature type="signal peptide" evidence="5">
    <location>
        <begin position="1"/>
        <end position="23"/>
    </location>
</feature>
<dbReference type="Pfam" id="PF16810">
    <property type="entry name" value="RXLR"/>
    <property type="match status" value="1"/>
</dbReference>
<dbReference type="OrthoDB" id="124001at2759"/>